<dbReference type="InterPro" id="IPR024079">
    <property type="entry name" value="MetalloPept_cat_dom_sf"/>
</dbReference>
<reference evidence="3 4" key="1">
    <citation type="submission" date="2017-03" db="EMBL/GenBank/DDBJ databases">
        <title>Genome Survey of Euroglyphus maynei.</title>
        <authorList>
            <person name="Arlian L.G."/>
            <person name="Morgan M.S."/>
            <person name="Rider S.D."/>
        </authorList>
    </citation>
    <scope>NUCLEOTIDE SEQUENCE [LARGE SCALE GENOMIC DNA]</scope>
    <source>
        <strain evidence="3">Arlian Lab</strain>
        <tissue evidence="3">Whole body</tissue>
    </source>
</reference>
<dbReference type="Pfam" id="PF01431">
    <property type="entry name" value="Peptidase_M13"/>
    <property type="match status" value="1"/>
</dbReference>
<comment type="caution">
    <text evidence="3">The sequence shown here is derived from an EMBL/GenBank/DDBJ whole genome shotgun (WGS) entry which is preliminary data.</text>
</comment>
<dbReference type="GO" id="GO:0005886">
    <property type="term" value="C:plasma membrane"/>
    <property type="evidence" value="ECO:0007669"/>
    <property type="project" value="TreeGrafter"/>
</dbReference>
<accession>A0A1Y3AX99</accession>
<dbReference type="Gene3D" id="3.40.390.10">
    <property type="entry name" value="Collagenase (Catalytic Domain)"/>
    <property type="match status" value="1"/>
</dbReference>
<evidence type="ECO:0000313" key="3">
    <source>
        <dbReference type="EMBL" id="OTF72414.1"/>
    </source>
</evidence>
<evidence type="ECO:0000259" key="2">
    <source>
        <dbReference type="Pfam" id="PF01431"/>
    </source>
</evidence>
<dbReference type="PANTHER" id="PTHR11733">
    <property type="entry name" value="ZINC METALLOPROTEASE FAMILY M13 NEPRILYSIN-RELATED"/>
    <property type="match status" value="1"/>
</dbReference>
<evidence type="ECO:0000256" key="1">
    <source>
        <dbReference type="ARBA" id="ARBA00007357"/>
    </source>
</evidence>
<keyword evidence="4" id="KW-1185">Reference proteome</keyword>
<dbReference type="Proteomes" id="UP000194236">
    <property type="component" value="Unassembled WGS sequence"/>
</dbReference>
<comment type="similarity">
    <text evidence="1">Belongs to the peptidase M13 family.</text>
</comment>
<dbReference type="InterPro" id="IPR000718">
    <property type="entry name" value="Peptidase_M13"/>
</dbReference>
<dbReference type="InterPro" id="IPR018497">
    <property type="entry name" value="Peptidase_M13_C"/>
</dbReference>
<dbReference type="OrthoDB" id="6506552at2759"/>
<sequence>MSCGTLNGNNTLGENIADNGGLRQAYYAFRSQQQRDPKRANQILAHLSEFGPEQLFFLANAQIWCTRYRSQSLWSIIHRDPHVPARYRVNVPASNLPAFARAFNCPLGSRMNPHRKCILW</sequence>
<dbReference type="PANTHER" id="PTHR11733:SF167">
    <property type="entry name" value="FI17812P1-RELATED"/>
    <property type="match status" value="1"/>
</dbReference>
<feature type="domain" description="Peptidase M13 C-terminal" evidence="2">
    <location>
        <begin position="5"/>
        <end position="117"/>
    </location>
</feature>
<name>A0A1Y3AX99_EURMA</name>
<protein>
    <recommendedName>
        <fullName evidence="2">Peptidase M13 C-terminal domain-containing protein</fullName>
    </recommendedName>
</protein>
<dbReference type="GO" id="GO:0004222">
    <property type="term" value="F:metalloendopeptidase activity"/>
    <property type="evidence" value="ECO:0007669"/>
    <property type="project" value="InterPro"/>
</dbReference>
<gene>
    <name evidence="3" type="ORF">BLA29_009959</name>
</gene>
<dbReference type="AlphaFoldDB" id="A0A1Y3AX99"/>
<dbReference type="GO" id="GO:0016485">
    <property type="term" value="P:protein processing"/>
    <property type="evidence" value="ECO:0007669"/>
    <property type="project" value="TreeGrafter"/>
</dbReference>
<proteinExistence type="inferred from homology"/>
<evidence type="ECO:0000313" key="4">
    <source>
        <dbReference type="Proteomes" id="UP000194236"/>
    </source>
</evidence>
<organism evidence="3 4">
    <name type="scientific">Euroglyphus maynei</name>
    <name type="common">Mayne's house dust mite</name>
    <dbReference type="NCBI Taxonomy" id="6958"/>
    <lineage>
        <taxon>Eukaryota</taxon>
        <taxon>Metazoa</taxon>
        <taxon>Ecdysozoa</taxon>
        <taxon>Arthropoda</taxon>
        <taxon>Chelicerata</taxon>
        <taxon>Arachnida</taxon>
        <taxon>Acari</taxon>
        <taxon>Acariformes</taxon>
        <taxon>Sarcoptiformes</taxon>
        <taxon>Astigmata</taxon>
        <taxon>Psoroptidia</taxon>
        <taxon>Analgoidea</taxon>
        <taxon>Pyroglyphidae</taxon>
        <taxon>Pyroglyphinae</taxon>
        <taxon>Euroglyphus</taxon>
    </lineage>
</organism>
<dbReference type="EMBL" id="MUJZ01056284">
    <property type="protein sequence ID" value="OTF72414.1"/>
    <property type="molecule type" value="Genomic_DNA"/>
</dbReference>
<dbReference type="PROSITE" id="PS51885">
    <property type="entry name" value="NEPRILYSIN"/>
    <property type="match status" value="1"/>
</dbReference>
<dbReference type="SUPFAM" id="SSF55486">
    <property type="entry name" value="Metalloproteases ('zincins'), catalytic domain"/>
    <property type="match status" value="1"/>
</dbReference>